<keyword evidence="3" id="KW-1185">Reference proteome</keyword>
<proteinExistence type="predicted"/>
<dbReference type="OrthoDB" id="422362at2759"/>
<reference evidence="2 3" key="1">
    <citation type="submission" date="2015-01" db="EMBL/GenBank/DDBJ databases">
        <title>The Genome Sequence of Ochroconis gallopava CBS43764.</title>
        <authorList>
            <consortium name="The Broad Institute Genomics Platform"/>
            <person name="Cuomo C."/>
            <person name="de Hoog S."/>
            <person name="Gorbushina A."/>
            <person name="Stielow B."/>
            <person name="Teixiera M."/>
            <person name="Abouelleil A."/>
            <person name="Chapman S.B."/>
            <person name="Priest M."/>
            <person name="Young S.K."/>
            <person name="Wortman J."/>
            <person name="Nusbaum C."/>
            <person name="Birren B."/>
        </authorList>
    </citation>
    <scope>NUCLEOTIDE SEQUENCE [LARGE SCALE GENOMIC DNA]</scope>
    <source>
        <strain evidence="2 3">CBS 43764</strain>
    </source>
</reference>
<organism evidence="2 3">
    <name type="scientific">Verruconis gallopava</name>
    <dbReference type="NCBI Taxonomy" id="253628"/>
    <lineage>
        <taxon>Eukaryota</taxon>
        <taxon>Fungi</taxon>
        <taxon>Dikarya</taxon>
        <taxon>Ascomycota</taxon>
        <taxon>Pezizomycotina</taxon>
        <taxon>Dothideomycetes</taxon>
        <taxon>Pleosporomycetidae</taxon>
        <taxon>Venturiales</taxon>
        <taxon>Sympoventuriaceae</taxon>
        <taxon>Verruconis</taxon>
    </lineage>
</organism>
<dbReference type="AlphaFoldDB" id="A0A0D1YSL5"/>
<name>A0A0D1YSL5_9PEZI</name>
<protein>
    <recommendedName>
        <fullName evidence="4">ATP-grasp domain-containing protein</fullName>
    </recommendedName>
</protein>
<dbReference type="InParanoid" id="A0A0D1YSL5"/>
<dbReference type="VEuPathDB" id="FungiDB:PV09_05365"/>
<evidence type="ECO:0008006" key="4">
    <source>
        <dbReference type="Google" id="ProtNLM"/>
    </source>
</evidence>
<evidence type="ECO:0000313" key="2">
    <source>
        <dbReference type="EMBL" id="KIW03612.1"/>
    </source>
</evidence>
<dbReference type="RefSeq" id="XP_016213481.1">
    <property type="nucleotide sequence ID" value="XM_016358862.1"/>
</dbReference>
<gene>
    <name evidence="2" type="ORF">PV09_05365</name>
</gene>
<dbReference type="Proteomes" id="UP000053259">
    <property type="component" value="Unassembled WGS sequence"/>
</dbReference>
<dbReference type="EMBL" id="KN847544">
    <property type="protein sequence ID" value="KIW03612.1"/>
    <property type="molecule type" value="Genomic_DNA"/>
</dbReference>
<evidence type="ECO:0000256" key="1">
    <source>
        <dbReference type="SAM" id="MobiDB-lite"/>
    </source>
</evidence>
<evidence type="ECO:0000313" key="3">
    <source>
        <dbReference type="Proteomes" id="UP000053259"/>
    </source>
</evidence>
<accession>A0A0D1YSL5</accession>
<feature type="compositionally biased region" description="Low complexity" evidence="1">
    <location>
        <begin position="182"/>
        <end position="196"/>
    </location>
</feature>
<dbReference type="HOGENOM" id="CLU_1391205_0_0_1"/>
<feature type="region of interest" description="Disordered" evidence="1">
    <location>
        <begin position="172"/>
        <end position="196"/>
    </location>
</feature>
<dbReference type="STRING" id="253628.A0A0D1YSL5"/>
<dbReference type="GeneID" id="27313338"/>
<sequence>MTSSAGAVKRVAILYQALDPPLINGVRKPKKPSGYKDSGADIAYVFKHGGEVEVVTPSASPDPASDEDWCFPDTEAGIADAVGRRATHLWANTIVFAQHPLQTSPGLEAVADELRVVGQPPRLVDLYDDKDVVNEMLRSKGFGLPRAQLVRDPAELEQAAMLTHLARGPLVAKPASCSRRGPPLSSRSTSPARRPP</sequence>